<dbReference type="HOGENOM" id="CLU_1250821_0_0_1"/>
<evidence type="ECO:0000313" key="1">
    <source>
        <dbReference type="EMBL" id="ETS00545.1"/>
    </source>
</evidence>
<proteinExistence type="predicted"/>
<accession>A0A024S5A7</accession>
<sequence>MQLLMLMMVMITFEVDKSEQRRGLDGDTMCSPNGEHLMTGTSIEETPIVTESIYNNHHLSPNEPQPLAQRLLKPTMKLSPAETVTPVAVTVIELSVVARLVRAAAAEAIRVAGDCMHLFPAFDPSDFGFGTVYNHCPISSRGSLQGIVSWSHYDYVALQIDAQRAKESREEAEEKNNARGTAGRQYWVPPVVLSLPVPSHRRVASSSLTRCRLFAARPSSG</sequence>
<protein>
    <submittedName>
        <fullName evidence="1">Uncharacterized protein</fullName>
    </submittedName>
</protein>
<dbReference type="AlphaFoldDB" id="A0A024S5A7"/>
<dbReference type="KEGG" id="trr:M419DRAFT_82974"/>
<dbReference type="OrthoDB" id="10572709at2759"/>
<name>A0A024S5A7_HYPJR</name>
<dbReference type="EMBL" id="KI911151">
    <property type="protein sequence ID" value="ETS00545.1"/>
    <property type="molecule type" value="Genomic_DNA"/>
</dbReference>
<dbReference type="Proteomes" id="UP000024376">
    <property type="component" value="Unassembled WGS sequence"/>
</dbReference>
<reference evidence="2" key="1">
    <citation type="journal article" date="2013" name="Ind. Biotechnol.">
        <title>Comparative genomics analysis of Trichoderma reesei strains.</title>
        <authorList>
            <person name="Koike H."/>
            <person name="Aerts A."/>
            <person name="LaButti K."/>
            <person name="Grigoriev I.V."/>
            <person name="Baker S.E."/>
        </authorList>
    </citation>
    <scope>NUCLEOTIDE SEQUENCE [LARGE SCALE GENOMIC DNA]</scope>
    <source>
        <strain evidence="2">ATCC 56765 / BCRC 32924 / NRRL 11460 / Rut C-30</strain>
    </source>
</reference>
<organism evidence="1 2">
    <name type="scientific">Hypocrea jecorina (strain ATCC 56765 / BCRC 32924 / NRRL 11460 / Rut C-30)</name>
    <name type="common">Trichoderma reesei</name>
    <dbReference type="NCBI Taxonomy" id="1344414"/>
    <lineage>
        <taxon>Eukaryota</taxon>
        <taxon>Fungi</taxon>
        <taxon>Dikarya</taxon>
        <taxon>Ascomycota</taxon>
        <taxon>Pezizomycotina</taxon>
        <taxon>Sordariomycetes</taxon>
        <taxon>Hypocreomycetidae</taxon>
        <taxon>Hypocreales</taxon>
        <taxon>Hypocreaceae</taxon>
        <taxon>Trichoderma</taxon>
    </lineage>
</organism>
<evidence type="ECO:0000313" key="2">
    <source>
        <dbReference type="Proteomes" id="UP000024376"/>
    </source>
</evidence>
<gene>
    <name evidence="1" type="ORF">M419DRAFT_82974</name>
</gene>